<dbReference type="InterPro" id="IPR000914">
    <property type="entry name" value="SBP_5_dom"/>
</dbReference>
<proteinExistence type="predicted"/>
<feature type="domain" description="Solute-binding protein family 5" evidence="1">
    <location>
        <begin position="86"/>
        <end position="447"/>
    </location>
</feature>
<evidence type="ECO:0000313" key="3">
    <source>
        <dbReference type="Proteomes" id="UP001333102"/>
    </source>
</evidence>
<dbReference type="SUPFAM" id="SSF53850">
    <property type="entry name" value="Periplasmic binding protein-like II"/>
    <property type="match status" value="1"/>
</dbReference>
<dbReference type="RefSeq" id="WP_324670135.1">
    <property type="nucleotide sequence ID" value="NZ_CP141614.1"/>
</dbReference>
<name>A0ABZ1BSY1_9FIRM</name>
<dbReference type="PIRSF" id="PIRSF002741">
    <property type="entry name" value="MppA"/>
    <property type="match status" value="1"/>
</dbReference>
<dbReference type="InterPro" id="IPR039424">
    <property type="entry name" value="SBP_5"/>
</dbReference>
<dbReference type="Gene3D" id="3.90.76.10">
    <property type="entry name" value="Dipeptide-binding Protein, Domain 1"/>
    <property type="match status" value="1"/>
</dbReference>
<dbReference type="Gene3D" id="3.40.190.10">
    <property type="entry name" value="Periplasmic binding protein-like II"/>
    <property type="match status" value="1"/>
</dbReference>
<reference evidence="3" key="1">
    <citation type="submission" date="2023-12" db="EMBL/GenBank/DDBJ databases">
        <title>Novel isolates from deep terrestrial aquifers shed light on the physiology and ecology of the class Limnochordia.</title>
        <authorList>
            <person name="Karnachuk O.V."/>
            <person name="Lukina A.P."/>
            <person name="Avakyan M.R."/>
            <person name="Kadnikov V."/>
            <person name="Begmatov S."/>
            <person name="Beletsky A.V."/>
            <person name="Mardanov A.V."/>
            <person name="Ravin N.V."/>
        </authorList>
    </citation>
    <scope>NUCLEOTIDE SEQUENCE [LARGE SCALE GENOMIC DNA]</scope>
    <source>
        <strain evidence="3">LN</strain>
    </source>
</reference>
<protein>
    <submittedName>
        <fullName evidence="2">ABC transporter substrate-binding protein</fullName>
    </submittedName>
</protein>
<dbReference type="PANTHER" id="PTHR30290:SF82">
    <property type="entry name" value="ABC-TYPE DIPEPTIDE_OLIGOPEPTIDE TRANSPORT SYSTEM, PERIPLASMIC COMPONENT"/>
    <property type="match status" value="1"/>
</dbReference>
<dbReference type="Pfam" id="PF00496">
    <property type="entry name" value="SBP_bac_5"/>
    <property type="match status" value="1"/>
</dbReference>
<dbReference type="Gene3D" id="3.10.105.10">
    <property type="entry name" value="Dipeptide-binding Protein, Domain 3"/>
    <property type="match status" value="1"/>
</dbReference>
<keyword evidence="3" id="KW-1185">Reference proteome</keyword>
<dbReference type="InterPro" id="IPR030678">
    <property type="entry name" value="Peptide/Ni-bd"/>
</dbReference>
<organism evidence="2 3">
    <name type="scientific">Geochorda subterranea</name>
    <dbReference type="NCBI Taxonomy" id="3109564"/>
    <lineage>
        <taxon>Bacteria</taxon>
        <taxon>Bacillati</taxon>
        <taxon>Bacillota</taxon>
        <taxon>Limnochordia</taxon>
        <taxon>Limnochordales</taxon>
        <taxon>Geochordaceae</taxon>
        <taxon>Geochorda</taxon>
    </lineage>
</organism>
<dbReference type="EMBL" id="CP141614">
    <property type="protein sequence ID" value="WRP15728.1"/>
    <property type="molecule type" value="Genomic_DNA"/>
</dbReference>
<dbReference type="PANTHER" id="PTHR30290">
    <property type="entry name" value="PERIPLASMIC BINDING COMPONENT OF ABC TRANSPORTER"/>
    <property type="match status" value="1"/>
</dbReference>
<dbReference type="CDD" id="cd08509">
    <property type="entry name" value="PBP2_TmCBP_oligosaccharides_like"/>
    <property type="match status" value="1"/>
</dbReference>
<sequence>MRNTRRAGKGLLWLVAALILMSGVPALAVELPRNETLYVAGHLWGPPTNSNPLAPTVLWPVNNAVGASAGYVYEPLFLWNMLDGSYEPLLGRSMEWVDDQTLRVELQPGTRWQDGRPLTSRDVVFTFELARRYTLAYTSFWEYVEAVRAVDDRTVEVILDPAKPDRLGVQATFAVQNILPEHIWAPIADQGRQALLEHENLYPVGSGPYKIIDYTTDRVVLERYEDYWGKSLYGMPAPRYVVGVVFQSNDAANLALQQGVVDWAQTFVPRVWTLRNVGTWYDKEPYYVPGAIPIVIINVHRKGLDNPLVRKAIAYSIDYATIARVAMSSYSEPARSSLILPGGFEAEYFDEQAVEQYGWKYDPPKAVDILENQLGARKGSDGIYVLPDGTRLSFTVQTPYGWTDWMTALEIMAQSARAVGIELRTEFPQEPVVTSNLQYGNFDMGMRYGPEAQPISPRNRFQHAMDIRTVPPIGQQAIWQNWGRFEHPDVARLLDEAAAATSPEELKRIYGELDRIFMEYVPAIPLMYRPSQFYQFNDTYWKNWPTAANPVAPPDYSIRVLRALRPVR</sequence>
<dbReference type="Proteomes" id="UP001333102">
    <property type="component" value="Chromosome"/>
</dbReference>
<gene>
    <name evidence="2" type="ORF">VLY81_06130</name>
</gene>
<evidence type="ECO:0000313" key="2">
    <source>
        <dbReference type="EMBL" id="WRP15728.1"/>
    </source>
</evidence>
<evidence type="ECO:0000259" key="1">
    <source>
        <dbReference type="Pfam" id="PF00496"/>
    </source>
</evidence>
<accession>A0ABZ1BSY1</accession>